<keyword evidence="1" id="KW-0812">Transmembrane</keyword>
<sequence>MHYFLIYPLSMCLFICGQSLFYLIVFIDFIDFFCKVKIEIL</sequence>
<protein>
    <submittedName>
        <fullName evidence="2">Uncharacterized protein</fullName>
    </submittedName>
</protein>
<reference evidence="2" key="2">
    <citation type="journal article" date="2015" name="Fish Shellfish Immunol.">
        <title>Early steps in the European eel (Anguilla anguilla)-Vibrio vulnificus interaction in the gills: Role of the RtxA13 toxin.</title>
        <authorList>
            <person name="Callol A."/>
            <person name="Pajuelo D."/>
            <person name="Ebbesson L."/>
            <person name="Teles M."/>
            <person name="MacKenzie S."/>
            <person name="Amaro C."/>
        </authorList>
    </citation>
    <scope>NUCLEOTIDE SEQUENCE</scope>
</reference>
<name>A0A0E9SF47_ANGAN</name>
<dbReference type="AlphaFoldDB" id="A0A0E9SF47"/>
<feature type="transmembrane region" description="Helical" evidence="1">
    <location>
        <begin position="6"/>
        <end position="27"/>
    </location>
</feature>
<keyword evidence="1" id="KW-0472">Membrane</keyword>
<accession>A0A0E9SF47</accession>
<evidence type="ECO:0000256" key="1">
    <source>
        <dbReference type="SAM" id="Phobius"/>
    </source>
</evidence>
<reference evidence="2" key="1">
    <citation type="submission" date="2014-11" db="EMBL/GenBank/DDBJ databases">
        <authorList>
            <person name="Amaro Gonzalez C."/>
        </authorList>
    </citation>
    <scope>NUCLEOTIDE SEQUENCE</scope>
</reference>
<organism evidence="2">
    <name type="scientific">Anguilla anguilla</name>
    <name type="common">European freshwater eel</name>
    <name type="synonym">Muraena anguilla</name>
    <dbReference type="NCBI Taxonomy" id="7936"/>
    <lineage>
        <taxon>Eukaryota</taxon>
        <taxon>Metazoa</taxon>
        <taxon>Chordata</taxon>
        <taxon>Craniata</taxon>
        <taxon>Vertebrata</taxon>
        <taxon>Euteleostomi</taxon>
        <taxon>Actinopterygii</taxon>
        <taxon>Neopterygii</taxon>
        <taxon>Teleostei</taxon>
        <taxon>Anguilliformes</taxon>
        <taxon>Anguillidae</taxon>
        <taxon>Anguilla</taxon>
    </lineage>
</organism>
<keyword evidence="1" id="KW-1133">Transmembrane helix</keyword>
<dbReference type="EMBL" id="GBXM01068578">
    <property type="protein sequence ID" value="JAH39999.1"/>
    <property type="molecule type" value="Transcribed_RNA"/>
</dbReference>
<evidence type="ECO:0000313" key="2">
    <source>
        <dbReference type="EMBL" id="JAH39999.1"/>
    </source>
</evidence>
<proteinExistence type="predicted"/>